<dbReference type="EMBL" id="CAQI01000053">
    <property type="protein sequence ID" value="CCQ47995.1"/>
    <property type="molecule type" value="Genomic_DNA"/>
</dbReference>
<dbReference type="InterPro" id="IPR013107">
    <property type="entry name" value="Acyl-CoA_DH_C"/>
</dbReference>
<proteinExistence type="predicted"/>
<reference evidence="4" key="1">
    <citation type="journal article" date="2014" name="Genome Announc.">
        <title>Genome Sequence of Arthrobacter siccitolerans 4J27, a Xeroprotectant-Producing Desiccation-Tolerant Microorganism.</title>
        <authorList>
            <person name="Manzanera M."/>
            <person name="Santa-Cruz-Calvo L."/>
            <person name="Vilchez J.I."/>
            <person name="Garcia-Fontana C."/>
            <person name="Silva-Castro G.A."/>
            <person name="Calvo C."/>
            <person name="Gonzalez-Lopez J."/>
        </authorList>
    </citation>
    <scope>NUCLEOTIDE SEQUENCE [LARGE SCALE GENOMIC DNA]</scope>
    <source>
        <strain evidence="4">4J27</strain>
    </source>
</reference>
<dbReference type="Pfam" id="PF08028">
    <property type="entry name" value="Acyl-CoA_dh_2"/>
    <property type="match status" value="1"/>
</dbReference>
<sequence>MTEEEKAQYRLSFALSGEASAQAVTMIMAGSGGSAHRLAHPLQRIQRDVSVLLNHPTLATDPILEQAGRGLLGLGLTLASFQQGTAT</sequence>
<organism evidence="3 4">
    <name type="scientific">Pseudarthrobacter siccitolerans</name>
    <dbReference type="NCBI Taxonomy" id="861266"/>
    <lineage>
        <taxon>Bacteria</taxon>
        <taxon>Bacillati</taxon>
        <taxon>Actinomycetota</taxon>
        <taxon>Actinomycetes</taxon>
        <taxon>Micrococcales</taxon>
        <taxon>Micrococcaceae</taxon>
        <taxon>Pseudarthrobacter</taxon>
    </lineage>
</organism>
<keyword evidence="3" id="KW-0378">Hydrolase</keyword>
<protein>
    <submittedName>
        <fullName evidence="3">GTP cyclohydrolase-2 domain protein</fullName>
        <ecNumber evidence="3">3.5.4.25</ecNumber>
    </submittedName>
</protein>
<comment type="caution">
    <text evidence="3">The sequence shown here is derived from an EMBL/GenBank/DDBJ whole genome shotgun (WGS) entry which is preliminary data.</text>
</comment>
<dbReference type="AlphaFoldDB" id="A0A024H785"/>
<dbReference type="Gene3D" id="1.20.140.10">
    <property type="entry name" value="Butyryl-CoA Dehydrogenase, subunit A, domain 3"/>
    <property type="match status" value="1"/>
</dbReference>
<dbReference type="EC" id="3.5.4.25" evidence="3"/>
<dbReference type="GO" id="GO:0016491">
    <property type="term" value="F:oxidoreductase activity"/>
    <property type="evidence" value="ECO:0007669"/>
    <property type="project" value="UniProtKB-KW"/>
</dbReference>
<feature type="domain" description="Acyl-CoA dehydrogenase C-terminal" evidence="2">
    <location>
        <begin position="2"/>
        <end position="56"/>
    </location>
</feature>
<keyword evidence="1" id="KW-0560">Oxidoreductase</keyword>
<dbReference type="RefSeq" id="WP_050056786.1">
    <property type="nucleotide sequence ID" value="NZ_CAQI01000053.1"/>
</dbReference>
<gene>
    <name evidence="3" type="ORF">ARTSIC4J27_3992</name>
</gene>
<dbReference type="STRING" id="861266.ARTSIC4J27_3992"/>
<accession>A0A024H785</accession>
<name>A0A024H785_9MICC</name>
<dbReference type="GO" id="GO:0003935">
    <property type="term" value="F:GTP cyclohydrolase II activity"/>
    <property type="evidence" value="ECO:0007669"/>
    <property type="project" value="UniProtKB-EC"/>
</dbReference>
<dbReference type="Proteomes" id="UP000035722">
    <property type="component" value="Unassembled WGS sequence"/>
</dbReference>
<evidence type="ECO:0000313" key="3">
    <source>
        <dbReference type="EMBL" id="CCQ47995.1"/>
    </source>
</evidence>
<keyword evidence="4" id="KW-1185">Reference proteome</keyword>
<evidence type="ECO:0000313" key="4">
    <source>
        <dbReference type="Proteomes" id="UP000035722"/>
    </source>
</evidence>
<evidence type="ECO:0000256" key="1">
    <source>
        <dbReference type="ARBA" id="ARBA00023002"/>
    </source>
</evidence>
<evidence type="ECO:0000259" key="2">
    <source>
        <dbReference type="Pfam" id="PF08028"/>
    </source>
</evidence>